<comment type="similarity">
    <text evidence="1">Belongs to the universal ribosomal protein uL29 family.</text>
</comment>
<gene>
    <name evidence="6" type="ORF">AVDCRST_MAG83-626</name>
</gene>
<name>A0A6J4HHN2_9MICC</name>
<dbReference type="AlphaFoldDB" id="A0A6J4HHN2"/>
<dbReference type="GO" id="GO:0005840">
    <property type="term" value="C:ribosome"/>
    <property type="evidence" value="ECO:0007669"/>
    <property type="project" value="UniProtKB-KW"/>
</dbReference>
<dbReference type="InterPro" id="IPR001854">
    <property type="entry name" value="Ribosomal_uL29"/>
</dbReference>
<dbReference type="InterPro" id="IPR036049">
    <property type="entry name" value="Ribosomal_uL29_sf"/>
</dbReference>
<dbReference type="GO" id="GO:1990904">
    <property type="term" value="C:ribonucleoprotein complex"/>
    <property type="evidence" value="ECO:0007669"/>
    <property type="project" value="UniProtKB-KW"/>
</dbReference>
<dbReference type="SUPFAM" id="SSF46561">
    <property type="entry name" value="Ribosomal protein L29 (L29p)"/>
    <property type="match status" value="1"/>
</dbReference>
<reference evidence="6" key="1">
    <citation type="submission" date="2020-02" db="EMBL/GenBank/DDBJ databases">
        <authorList>
            <person name="Meier V. D."/>
        </authorList>
    </citation>
    <scope>NUCLEOTIDE SEQUENCE</scope>
    <source>
        <strain evidence="6">AVDCRST_MAG83</strain>
    </source>
</reference>
<dbReference type="RefSeq" id="WP_366484671.1">
    <property type="nucleotide sequence ID" value="NZ_CADCTE010000048.1"/>
</dbReference>
<dbReference type="GO" id="GO:0003735">
    <property type="term" value="F:structural constituent of ribosome"/>
    <property type="evidence" value="ECO:0007669"/>
    <property type="project" value="InterPro"/>
</dbReference>
<evidence type="ECO:0000256" key="5">
    <source>
        <dbReference type="ARBA" id="ARBA00035476"/>
    </source>
</evidence>
<dbReference type="GO" id="GO:0006412">
    <property type="term" value="P:translation"/>
    <property type="evidence" value="ECO:0007669"/>
    <property type="project" value="InterPro"/>
</dbReference>
<feature type="non-terminal residue" evidence="6">
    <location>
        <position position="1"/>
    </location>
</feature>
<evidence type="ECO:0000313" key="6">
    <source>
        <dbReference type="EMBL" id="CAA9223864.1"/>
    </source>
</evidence>
<dbReference type="Gene3D" id="1.10.287.310">
    <property type="match status" value="1"/>
</dbReference>
<evidence type="ECO:0000256" key="2">
    <source>
        <dbReference type="ARBA" id="ARBA00022980"/>
    </source>
</evidence>
<evidence type="ECO:0000256" key="1">
    <source>
        <dbReference type="ARBA" id="ARBA00009254"/>
    </source>
</evidence>
<dbReference type="Pfam" id="PF00831">
    <property type="entry name" value="Ribosomal_L29"/>
    <property type="match status" value="1"/>
</dbReference>
<organism evidence="6">
    <name type="scientific">uncultured Arthrobacter sp</name>
    <dbReference type="NCBI Taxonomy" id="114050"/>
    <lineage>
        <taxon>Bacteria</taxon>
        <taxon>Bacillati</taxon>
        <taxon>Actinomycetota</taxon>
        <taxon>Actinomycetes</taxon>
        <taxon>Micrococcales</taxon>
        <taxon>Micrococcaceae</taxon>
        <taxon>Arthrobacter</taxon>
        <taxon>environmental samples</taxon>
    </lineage>
</organism>
<evidence type="ECO:0000256" key="4">
    <source>
        <dbReference type="ARBA" id="ARBA00035204"/>
    </source>
</evidence>
<accession>A0A6J4HHN2</accession>
<dbReference type="EMBL" id="CADCTE010000048">
    <property type="protein sequence ID" value="CAA9223864.1"/>
    <property type="molecule type" value="Genomic_DNA"/>
</dbReference>
<evidence type="ECO:0000256" key="3">
    <source>
        <dbReference type="ARBA" id="ARBA00023274"/>
    </source>
</evidence>
<keyword evidence="3" id="KW-0687">Ribonucleoprotein</keyword>
<protein>
    <recommendedName>
        <fullName evidence="4">Large ribosomal subunit protein uL29</fullName>
    </recommendedName>
    <alternativeName>
        <fullName evidence="5">50S ribosomal protein L29</fullName>
    </alternativeName>
</protein>
<keyword evidence="2 6" id="KW-0689">Ribosomal protein</keyword>
<sequence length="29" mass="3283">PVRRDIARIYTIMRERELGLSVAPNEGVA</sequence>
<proteinExistence type="inferred from homology"/>